<accession>A0ABT2IH24</accession>
<evidence type="ECO:0000313" key="3">
    <source>
        <dbReference type="EMBL" id="MCT2407894.1"/>
    </source>
</evidence>
<feature type="domain" description="LysM" evidence="2">
    <location>
        <begin position="173"/>
        <end position="217"/>
    </location>
</feature>
<dbReference type="CDD" id="cd06268">
    <property type="entry name" value="PBP1_ABC_transporter_LIVBP-like"/>
    <property type="match status" value="1"/>
</dbReference>
<dbReference type="Gene3D" id="3.40.50.2300">
    <property type="match status" value="2"/>
</dbReference>
<proteinExistence type="predicted"/>
<dbReference type="Pfam" id="PF01476">
    <property type="entry name" value="LysM"/>
    <property type="match status" value="4"/>
</dbReference>
<dbReference type="Gene3D" id="3.10.350.10">
    <property type="entry name" value="LysM domain"/>
    <property type="match status" value="4"/>
</dbReference>
<reference evidence="3" key="1">
    <citation type="submission" date="2022-08" db="EMBL/GenBank/DDBJ databases">
        <title>Chryseobacterium antibioticum,isolated from the rhizosphere soil of Pyrola in Tibet.</title>
        <authorList>
            <person name="Kan Y."/>
        </authorList>
    </citation>
    <scope>NUCLEOTIDE SEQUENCE</scope>
    <source>
        <strain evidence="3">Pc2-12</strain>
    </source>
</reference>
<protein>
    <submittedName>
        <fullName evidence="3">LysM peptidoglycan-binding domain-containing protein</fullName>
    </submittedName>
</protein>
<comment type="caution">
    <text evidence="3">The sequence shown here is derived from an EMBL/GenBank/DDBJ whole genome shotgun (WGS) entry which is preliminary data.</text>
</comment>
<feature type="domain" description="LysM" evidence="2">
    <location>
        <begin position="258"/>
        <end position="301"/>
    </location>
</feature>
<dbReference type="Proteomes" id="UP001142057">
    <property type="component" value="Unassembled WGS sequence"/>
</dbReference>
<organism evidence="3 4">
    <name type="scientific">Chryseobacterium pyrolae</name>
    <dbReference type="NCBI Taxonomy" id="2987481"/>
    <lineage>
        <taxon>Bacteria</taxon>
        <taxon>Pseudomonadati</taxon>
        <taxon>Bacteroidota</taxon>
        <taxon>Flavobacteriia</taxon>
        <taxon>Flavobacteriales</taxon>
        <taxon>Weeksellaceae</taxon>
        <taxon>Chryseobacterium group</taxon>
        <taxon>Chryseobacterium</taxon>
    </lineage>
</organism>
<dbReference type="PANTHER" id="PTHR33734:SF22">
    <property type="entry name" value="MEMBRANE-BOUND LYTIC MUREIN TRANSGLYCOSYLASE D"/>
    <property type="match status" value="1"/>
</dbReference>
<dbReference type="InterPro" id="IPR036779">
    <property type="entry name" value="LysM_dom_sf"/>
</dbReference>
<feature type="signal peptide" evidence="1">
    <location>
        <begin position="1"/>
        <end position="19"/>
    </location>
</feature>
<dbReference type="InterPro" id="IPR018392">
    <property type="entry name" value="LysM"/>
</dbReference>
<dbReference type="PANTHER" id="PTHR33734">
    <property type="entry name" value="LYSM DOMAIN-CONTAINING GPI-ANCHORED PROTEIN 2"/>
    <property type="match status" value="1"/>
</dbReference>
<dbReference type="RefSeq" id="WP_259829047.1">
    <property type="nucleotide sequence ID" value="NZ_JANZQH010000004.1"/>
</dbReference>
<dbReference type="CDD" id="cd00118">
    <property type="entry name" value="LysM"/>
    <property type="match status" value="2"/>
</dbReference>
<name>A0ABT2IH24_9FLAO</name>
<keyword evidence="4" id="KW-1185">Reference proteome</keyword>
<dbReference type="SMART" id="SM00257">
    <property type="entry name" value="LysM"/>
    <property type="match status" value="4"/>
</dbReference>
<evidence type="ECO:0000313" key="4">
    <source>
        <dbReference type="Proteomes" id="UP001142057"/>
    </source>
</evidence>
<keyword evidence="1" id="KW-0732">Signal</keyword>
<feature type="domain" description="LysM" evidence="2">
    <location>
        <begin position="21"/>
        <end position="65"/>
    </location>
</feature>
<dbReference type="SUPFAM" id="SSF53822">
    <property type="entry name" value="Periplasmic binding protein-like I"/>
    <property type="match status" value="1"/>
</dbReference>
<evidence type="ECO:0000256" key="1">
    <source>
        <dbReference type="SAM" id="SignalP"/>
    </source>
</evidence>
<dbReference type="InterPro" id="IPR028082">
    <property type="entry name" value="Peripla_BP_I"/>
</dbReference>
<dbReference type="SUPFAM" id="SSF54106">
    <property type="entry name" value="LysM domain"/>
    <property type="match status" value="3"/>
</dbReference>
<dbReference type="PROSITE" id="PS51782">
    <property type="entry name" value="LYSM"/>
    <property type="match status" value="3"/>
</dbReference>
<feature type="chain" id="PRO_5046900701" evidence="1">
    <location>
        <begin position="20"/>
        <end position="646"/>
    </location>
</feature>
<evidence type="ECO:0000259" key="2">
    <source>
        <dbReference type="PROSITE" id="PS51782"/>
    </source>
</evidence>
<sequence length="646" mass="71011">MIKRFFILSSLCMVLGVSAQNSHTVVKGDNPYNIAKKYGITVDELLKLNPKFKDGKLAIGDVVTVKAEKHTAPVSKPAVAEKAKSNAQVGKIILQPKQTVYGITKQYRISEADLRKLNPELDSHMKIGDEITLPLDSIKKYGSEQQTAPVVAVTPKQVETQVETSVPVTTEGESYVIQAKDNYYRITKQFGISQQELYALNPGLEEKGLKPGETIKIKKIKTDTASVSEPVNPKTKIDSGSEKSAAAANTAISADDYVTYTVQQGDTVFSIVNKFGVSIDELIALNPDLSNGLKTGMVLKIKKQDPAYVKKNGDALSVVLMLPFGYSTNETQYRGMALDFLTGAKLAIERNARGGQKLDIKIVDSGNEASFKNSMAQINPDNTDLIIGPFFKSNVIDVLDFTKNQKIPVVAPFANSPELYNYSNLIIVETNDQTYADKIVEEVRAVYSDQKIYVVADSKKDIANYIKGGLEKAVKNPNIIIVNSPAEIQLDQNMMTGQSAPVIAILASDNDAAGEAFANKIIALSKEVQGVKGFSMYYSPVFEKKVDDLSQASLVYLMDRKINADGNFEKEILAAYKSKYCKTPPKYAIVGFDVVNDMLTRENKKGEIFKQMNKVQTQLATKFEFVKSKANGAYVNTGYRVIRLVP</sequence>
<gene>
    <name evidence="3" type="ORF">NZD88_10120</name>
</gene>
<dbReference type="EMBL" id="JANZQH010000004">
    <property type="protein sequence ID" value="MCT2407894.1"/>
    <property type="molecule type" value="Genomic_DNA"/>
</dbReference>